<evidence type="ECO:0000256" key="5">
    <source>
        <dbReference type="ARBA" id="ARBA00023274"/>
    </source>
</evidence>
<dbReference type="Pfam" id="PF01649">
    <property type="entry name" value="Ribosomal_S20p"/>
    <property type="match status" value="1"/>
</dbReference>
<evidence type="ECO:0000256" key="1">
    <source>
        <dbReference type="ARBA" id="ARBA00007634"/>
    </source>
</evidence>
<evidence type="ECO:0000256" key="3">
    <source>
        <dbReference type="ARBA" id="ARBA00022884"/>
    </source>
</evidence>
<keyword evidence="2" id="KW-0699">rRNA-binding</keyword>
<comment type="caution">
    <text evidence="7">The sequence shown here is derived from an EMBL/GenBank/DDBJ whole genome shotgun (WGS) entry which is preliminary data.</text>
</comment>
<feature type="compositionally biased region" description="Basic and acidic residues" evidence="6">
    <location>
        <begin position="7"/>
        <end position="18"/>
    </location>
</feature>
<dbReference type="GO" id="GO:0003735">
    <property type="term" value="F:structural constituent of ribosome"/>
    <property type="evidence" value="ECO:0007669"/>
    <property type="project" value="InterPro"/>
</dbReference>
<dbReference type="InterPro" id="IPR036510">
    <property type="entry name" value="Ribosomal_bS20_sf"/>
</dbReference>
<reference evidence="7" key="1">
    <citation type="submission" date="2019-08" db="EMBL/GenBank/DDBJ databases">
        <authorList>
            <person name="Kucharzyk K."/>
            <person name="Murdoch R.W."/>
            <person name="Higgins S."/>
            <person name="Loffler F."/>
        </authorList>
    </citation>
    <scope>NUCLEOTIDE SEQUENCE</scope>
</reference>
<dbReference type="EMBL" id="VSSQ01000008">
    <property type="protein sequence ID" value="MPL59062.1"/>
    <property type="molecule type" value="Genomic_DNA"/>
</dbReference>
<evidence type="ECO:0000256" key="2">
    <source>
        <dbReference type="ARBA" id="ARBA00022730"/>
    </source>
</evidence>
<organism evidence="7">
    <name type="scientific">bioreactor metagenome</name>
    <dbReference type="NCBI Taxonomy" id="1076179"/>
    <lineage>
        <taxon>unclassified sequences</taxon>
        <taxon>metagenomes</taxon>
        <taxon>ecological metagenomes</taxon>
    </lineage>
</organism>
<evidence type="ECO:0000313" key="7">
    <source>
        <dbReference type="EMBL" id="MPL59062.1"/>
    </source>
</evidence>
<dbReference type="SUPFAM" id="SSF46992">
    <property type="entry name" value="Ribosomal protein S20"/>
    <property type="match status" value="1"/>
</dbReference>
<sequence length="89" mass="10060">MSTKNLSAEKRMRQDEKRRIRNKGVKTAIRSAAKKVVVASEKKDAQAAKEALLDMIKRIDTAARKGIVKKNAAARKKSRMQRLVNRLEA</sequence>
<dbReference type="PANTHER" id="PTHR33398">
    <property type="entry name" value="30S RIBOSOMAL PROTEIN S20"/>
    <property type="match status" value="1"/>
</dbReference>
<evidence type="ECO:0000256" key="4">
    <source>
        <dbReference type="ARBA" id="ARBA00022980"/>
    </source>
</evidence>
<dbReference type="HAMAP" id="MF_00500">
    <property type="entry name" value="Ribosomal_bS20"/>
    <property type="match status" value="1"/>
</dbReference>
<dbReference type="GO" id="GO:0006412">
    <property type="term" value="P:translation"/>
    <property type="evidence" value="ECO:0007669"/>
    <property type="project" value="InterPro"/>
</dbReference>
<dbReference type="GO" id="GO:0070181">
    <property type="term" value="F:small ribosomal subunit rRNA binding"/>
    <property type="evidence" value="ECO:0007669"/>
    <property type="project" value="TreeGrafter"/>
</dbReference>
<name>A0A644SZ36_9ZZZZ</name>
<feature type="region of interest" description="Disordered" evidence="6">
    <location>
        <begin position="1"/>
        <end position="27"/>
    </location>
</feature>
<dbReference type="InterPro" id="IPR002583">
    <property type="entry name" value="Ribosomal_bS20"/>
</dbReference>
<evidence type="ECO:0000256" key="6">
    <source>
        <dbReference type="SAM" id="MobiDB-lite"/>
    </source>
</evidence>
<proteinExistence type="inferred from homology"/>
<gene>
    <name evidence="7" type="primary">rpsT_2</name>
    <name evidence="7" type="ORF">SDC9_04610</name>
</gene>
<dbReference type="GO" id="GO:0005829">
    <property type="term" value="C:cytosol"/>
    <property type="evidence" value="ECO:0007669"/>
    <property type="project" value="TreeGrafter"/>
</dbReference>
<protein>
    <submittedName>
        <fullName evidence="7">30S ribosomal protein S20</fullName>
    </submittedName>
</protein>
<comment type="similarity">
    <text evidence="1">Belongs to the bacterial ribosomal protein bS20 family.</text>
</comment>
<dbReference type="NCBIfam" id="TIGR00029">
    <property type="entry name" value="S20"/>
    <property type="match status" value="1"/>
</dbReference>
<dbReference type="GO" id="GO:0015935">
    <property type="term" value="C:small ribosomal subunit"/>
    <property type="evidence" value="ECO:0007669"/>
    <property type="project" value="TreeGrafter"/>
</dbReference>
<dbReference type="AlphaFoldDB" id="A0A644SZ36"/>
<keyword evidence="4 7" id="KW-0689">Ribosomal protein</keyword>
<keyword evidence="5" id="KW-0687">Ribonucleoprotein</keyword>
<feature type="region of interest" description="Disordered" evidence="6">
    <location>
        <begin position="70"/>
        <end position="89"/>
    </location>
</feature>
<dbReference type="Gene3D" id="1.20.58.110">
    <property type="entry name" value="Ribosomal protein S20"/>
    <property type="match status" value="1"/>
</dbReference>
<keyword evidence="3" id="KW-0694">RNA-binding</keyword>
<accession>A0A644SZ36</accession>
<dbReference type="PANTHER" id="PTHR33398:SF1">
    <property type="entry name" value="SMALL RIBOSOMAL SUBUNIT PROTEIN BS20C"/>
    <property type="match status" value="1"/>
</dbReference>
<feature type="compositionally biased region" description="Basic residues" evidence="6">
    <location>
        <begin position="70"/>
        <end position="80"/>
    </location>
</feature>